<gene>
    <name evidence="2" type="ORF">GCM10007100_12570</name>
</gene>
<accession>A0A918TJ03</accession>
<feature type="transmembrane region" description="Helical" evidence="1">
    <location>
        <begin position="93"/>
        <end position="110"/>
    </location>
</feature>
<proteinExistence type="predicted"/>
<reference evidence="2" key="2">
    <citation type="submission" date="2020-09" db="EMBL/GenBank/DDBJ databases">
        <authorList>
            <person name="Sun Q."/>
            <person name="Kim S."/>
        </authorList>
    </citation>
    <scope>NUCLEOTIDE SEQUENCE</scope>
    <source>
        <strain evidence="2">KCTC 12988</strain>
    </source>
</reference>
<keyword evidence="1" id="KW-1133">Transmembrane helix</keyword>
<evidence type="ECO:0000313" key="2">
    <source>
        <dbReference type="EMBL" id="GHC48192.1"/>
    </source>
</evidence>
<keyword evidence="3" id="KW-1185">Reference proteome</keyword>
<name>A0A918TJ03_9BACT</name>
<dbReference type="EMBL" id="BMXI01000004">
    <property type="protein sequence ID" value="GHC48192.1"/>
    <property type="molecule type" value="Genomic_DNA"/>
</dbReference>
<feature type="transmembrane region" description="Helical" evidence="1">
    <location>
        <begin position="117"/>
        <end position="137"/>
    </location>
</feature>
<comment type="caution">
    <text evidence="2">The sequence shown here is derived from an EMBL/GenBank/DDBJ whole genome shotgun (WGS) entry which is preliminary data.</text>
</comment>
<organism evidence="2 3">
    <name type="scientific">Roseibacillus persicicus</name>
    <dbReference type="NCBI Taxonomy" id="454148"/>
    <lineage>
        <taxon>Bacteria</taxon>
        <taxon>Pseudomonadati</taxon>
        <taxon>Verrucomicrobiota</taxon>
        <taxon>Verrucomicrobiia</taxon>
        <taxon>Verrucomicrobiales</taxon>
        <taxon>Verrucomicrobiaceae</taxon>
        <taxon>Roseibacillus</taxon>
    </lineage>
</organism>
<evidence type="ECO:0008006" key="4">
    <source>
        <dbReference type="Google" id="ProtNLM"/>
    </source>
</evidence>
<reference evidence="2" key="1">
    <citation type="journal article" date="2014" name="Int. J. Syst. Evol. Microbiol.">
        <title>Complete genome sequence of Corynebacterium casei LMG S-19264T (=DSM 44701T), isolated from a smear-ripened cheese.</title>
        <authorList>
            <consortium name="US DOE Joint Genome Institute (JGI-PGF)"/>
            <person name="Walter F."/>
            <person name="Albersmeier A."/>
            <person name="Kalinowski J."/>
            <person name="Ruckert C."/>
        </authorList>
    </citation>
    <scope>NUCLEOTIDE SEQUENCE</scope>
    <source>
        <strain evidence="2">KCTC 12988</strain>
    </source>
</reference>
<dbReference type="Proteomes" id="UP000644507">
    <property type="component" value="Unassembled WGS sequence"/>
</dbReference>
<sequence length="496" mass="54952">MIAHERDRFYPDEIRKKADLSRFGRAPISSAPVEFRTMEYGKIPKQPMIGPAPPARNFSLVGGLLVLILTALAFYLGAENVGGFLQDVEKPQRYVLAGFFGLLGFGLLTWGNIRKPILGAIIGLLGMAGLLAMAYYLPVHRSATAVGSANEFESSVIGDQSEKEEAPAFFPGITEEKLTPQQVMRKTRWESAVLPLVSRGDENQVAAIWVRSMEEFHNLQIRKYLQQELELPIRPDFRTLSDGGIFVLSGIPLDLDQVEFVAERFGEIEQVIPELRLIQMQVNPTVLGEVSNELTSKLSNPDDGAFYSLNYAELIALDRGRVKLAIKRLATAEPIRMRKDITVRLVGLLSEKHDPETLGDLAKAIEVWSEEGDGADRIVADMGTRMRLRGQPVPDEILRFVAERKTPTAASMMVDLWAESPVTRQSYLESYGSQAAPLVEPFLRSEEVGMARSAAIMLGKIGTSAQLPAMQEALAESSDDELKLVLEEAIKRVSQR</sequence>
<evidence type="ECO:0000313" key="3">
    <source>
        <dbReference type="Proteomes" id="UP000644507"/>
    </source>
</evidence>
<evidence type="ECO:0000256" key="1">
    <source>
        <dbReference type="SAM" id="Phobius"/>
    </source>
</evidence>
<keyword evidence="1" id="KW-0812">Transmembrane</keyword>
<dbReference type="AlphaFoldDB" id="A0A918TJ03"/>
<feature type="transmembrane region" description="Helical" evidence="1">
    <location>
        <begin position="58"/>
        <end position="78"/>
    </location>
</feature>
<protein>
    <recommendedName>
        <fullName evidence="4">HEAT repeat domain-containing protein</fullName>
    </recommendedName>
</protein>
<keyword evidence="1" id="KW-0472">Membrane</keyword>